<feature type="transmembrane region" description="Helical" evidence="2">
    <location>
        <begin position="592"/>
        <end position="614"/>
    </location>
</feature>
<reference evidence="3 4" key="1">
    <citation type="journal article" date="2021" name="BMC Biol.">
        <title>Horizontally acquired antibacterial genes associated with adaptive radiation of ladybird beetles.</title>
        <authorList>
            <person name="Li H.S."/>
            <person name="Tang X.F."/>
            <person name="Huang Y.H."/>
            <person name="Xu Z.Y."/>
            <person name="Chen M.L."/>
            <person name="Du X.Y."/>
            <person name="Qiu B.Y."/>
            <person name="Chen P.T."/>
            <person name="Zhang W."/>
            <person name="Slipinski A."/>
            <person name="Escalona H.E."/>
            <person name="Waterhouse R.M."/>
            <person name="Zwick A."/>
            <person name="Pang H."/>
        </authorList>
    </citation>
    <scope>NUCLEOTIDE SEQUENCE [LARGE SCALE GENOMIC DNA]</scope>
    <source>
        <strain evidence="3">SYSU2018</strain>
    </source>
</reference>
<comment type="similarity">
    <text evidence="1">Belongs to the unc-93 family.</text>
</comment>
<protein>
    <recommendedName>
        <fullName evidence="5">UNC93-like protein</fullName>
    </recommendedName>
</protein>
<evidence type="ECO:0008006" key="5">
    <source>
        <dbReference type="Google" id="ProtNLM"/>
    </source>
</evidence>
<sequence>MGSLPNLHDLGKENVYIGYKPTAALGHLCGGQGGYILSEHERNKILYRHSAHAKVAKTRSYGNEPNKVMLDEMTIEHMAGYSPISNRSARHLHQIRRKDSLSSSIGATSVRRLIGVMRSGPSQTQRGTHRTSHLNKNNLIANLILLCVSHLTITATYHPYLALQSSLSVWAMSDELISLDINVGSLFLAMGHFCASVACLLMLPLNHRINSNILLSIAYFCLTIHYIMNLYPVLYLMIPSIMIFGISLGLMVNAQISCLMIIAIKLTNIYRVNDEDDDVRNIRYTCLIRRTARAFKGAQDFGLIIGSLISAIIIFWTIGNSNIENMQSVNTTTTELICLKNSSMSSKVNCSASMIEETTNEDYVSFLDDIFETVEGTRLCGSQACPSRFTLSYNESLTKYYFSLLPLSSRQYLTGLYALLCAAATALILTGMNTLKLYFHQDGGEKPPMMASIRSIKEAFRDYRLQLMAPLMFFIGLEQAFIYSDFGKSYVVCTLGVYRLNLVYLAMGTLQSVAACTLSMLLRSIRRYYIVAVGFTFHSCLMLVLILWKPMEDDPALFFVISAAWGVCNAIWEMLSFTLLTNQYAIDRWEAAFAVTSFYRLFGIGIAFTFHGILCNYVKLYGLSFFMIAAVVTFTYLDVRLENIKKLKNISRL</sequence>
<evidence type="ECO:0000256" key="2">
    <source>
        <dbReference type="SAM" id="Phobius"/>
    </source>
</evidence>
<evidence type="ECO:0000256" key="1">
    <source>
        <dbReference type="ARBA" id="ARBA00009172"/>
    </source>
</evidence>
<feature type="transmembrane region" description="Helical" evidence="2">
    <location>
        <begin position="463"/>
        <end position="482"/>
    </location>
</feature>
<feature type="transmembrane region" description="Helical" evidence="2">
    <location>
        <begin position="502"/>
        <end position="522"/>
    </location>
</feature>
<organism evidence="3 4">
    <name type="scientific">Cryptolaemus montrouzieri</name>
    <dbReference type="NCBI Taxonomy" id="559131"/>
    <lineage>
        <taxon>Eukaryota</taxon>
        <taxon>Metazoa</taxon>
        <taxon>Ecdysozoa</taxon>
        <taxon>Arthropoda</taxon>
        <taxon>Hexapoda</taxon>
        <taxon>Insecta</taxon>
        <taxon>Pterygota</taxon>
        <taxon>Neoptera</taxon>
        <taxon>Endopterygota</taxon>
        <taxon>Coleoptera</taxon>
        <taxon>Polyphaga</taxon>
        <taxon>Cucujiformia</taxon>
        <taxon>Coccinelloidea</taxon>
        <taxon>Coccinellidae</taxon>
        <taxon>Scymninae</taxon>
        <taxon>Scymnini</taxon>
        <taxon>Cryptolaemus</taxon>
    </lineage>
</organism>
<evidence type="ECO:0000313" key="3">
    <source>
        <dbReference type="EMBL" id="KAL3270816.1"/>
    </source>
</evidence>
<keyword evidence="2" id="KW-1133">Transmembrane helix</keyword>
<feature type="transmembrane region" description="Helical" evidence="2">
    <location>
        <begin position="529"/>
        <end position="550"/>
    </location>
</feature>
<keyword evidence="2" id="KW-0472">Membrane</keyword>
<dbReference type="PANTHER" id="PTHR19444:SF11">
    <property type="entry name" value="UNC93-LIKE PROTEIN"/>
    <property type="match status" value="1"/>
</dbReference>
<dbReference type="EMBL" id="JABFTP020000042">
    <property type="protein sequence ID" value="KAL3270816.1"/>
    <property type="molecule type" value="Genomic_DNA"/>
</dbReference>
<dbReference type="SUPFAM" id="SSF103473">
    <property type="entry name" value="MFS general substrate transporter"/>
    <property type="match status" value="1"/>
</dbReference>
<feature type="transmembrane region" description="Helical" evidence="2">
    <location>
        <begin position="620"/>
        <end position="639"/>
    </location>
</feature>
<gene>
    <name evidence="3" type="ORF">HHI36_021337</name>
</gene>
<dbReference type="InterPro" id="IPR051951">
    <property type="entry name" value="UNC-93_regulatory"/>
</dbReference>
<keyword evidence="4" id="KW-1185">Reference proteome</keyword>
<feature type="transmembrane region" description="Helical" evidence="2">
    <location>
        <begin position="298"/>
        <end position="318"/>
    </location>
</feature>
<dbReference type="Proteomes" id="UP001516400">
    <property type="component" value="Unassembled WGS sequence"/>
</dbReference>
<name>A0ABD2MWL1_9CUCU</name>
<feature type="transmembrane region" description="Helical" evidence="2">
    <location>
        <begin position="556"/>
        <end position="580"/>
    </location>
</feature>
<dbReference type="PANTHER" id="PTHR19444">
    <property type="entry name" value="UNC-93 RELATED"/>
    <property type="match status" value="1"/>
</dbReference>
<feature type="transmembrane region" description="Helical" evidence="2">
    <location>
        <begin position="139"/>
        <end position="161"/>
    </location>
</feature>
<keyword evidence="2" id="KW-0812">Transmembrane</keyword>
<comment type="caution">
    <text evidence="3">The sequence shown here is derived from an EMBL/GenBank/DDBJ whole genome shotgun (WGS) entry which is preliminary data.</text>
</comment>
<proteinExistence type="inferred from homology"/>
<dbReference type="AlphaFoldDB" id="A0ABD2MWL1"/>
<feature type="transmembrane region" description="Helical" evidence="2">
    <location>
        <begin position="181"/>
        <end position="201"/>
    </location>
</feature>
<dbReference type="InterPro" id="IPR036259">
    <property type="entry name" value="MFS_trans_sf"/>
</dbReference>
<evidence type="ECO:0000313" key="4">
    <source>
        <dbReference type="Proteomes" id="UP001516400"/>
    </source>
</evidence>
<feature type="transmembrane region" description="Helical" evidence="2">
    <location>
        <begin position="213"/>
        <end position="235"/>
    </location>
</feature>
<feature type="transmembrane region" description="Helical" evidence="2">
    <location>
        <begin position="241"/>
        <end position="264"/>
    </location>
</feature>
<feature type="transmembrane region" description="Helical" evidence="2">
    <location>
        <begin position="416"/>
        <end position="439"/>
    </location>
</feature>
<accession>A0ABD2MWL1</accession>